<feature type="compositionally biased region" description="Low complexity" evidence="11">
    <location>
        <begin position="145"/>
        <end position="194"/>
    </location>
</feature>
<dbReference type="EC" id="2.3.1.-" evidence="10"/>
<dbReference type="RefSeq" id="XP_007881233.1">
    <property type="nucleotide sequence ID" value="XM_007883042.1"/>
</dbReference>
<dbReference type="eggNOG" id="KOG0558">
    <property type="taxonomic scope" value="Eukaryota"/>
</dbReference>
<dbReference type="GO" id="GO:0031405">
    <property type="term" value="F:lipoic acid binding"/>
    <property type="evidence" value="ECO:0007669"/>
    <property type="project" value="TreeGrafter"/>
</dbReference>
<dbReference type="PROSITE" id="PS51826">
    <property type="entry name" value="PSBD"/>
    <property type="match status" value="1"/>
</dbReference>
<keyword evidence="6" id="KW-0809">Transit peptide</keyword>
<evidence type="ECO:0000256" key="11">
    <source>
        <dbReference type="SAM" id="MobiDB-lite"/>
    </source>
</evidence>
<dbReference type="Gene3D" id="3.30.559.10">
    <property type="entry name" value="Chloramphenicol acetyltransferase-like domain"/>
    <property type="match status" value="1"/>
</dbReference>
<proteinExistence type="inferred from homology"/>
<evidence type="ECO:0000256" key="7">
    <source>
        <dbReference type="ARBA" id="ARBA00023128"/>
    </source>
</evidence>
<feature type="compositionally biased region" description="Low complexity" evidence="11">
    <location>
        <begin position="17"/>
        <end position="30"/>
    </location>
</feature>
<feature type="region of interest" description="Disordered" evidence="11">
    <location>
        <begin position="385"/>
        <end position="420"/>
    </location>
</feature>
<dbReference type="PROSITE" id="PS50968">
    <property type="entry name" value="BIOTINYL_LIPOYL"/>
    <property type="match status" value="1"/>
</dbReference>
<evidence type="ECO:0000256" key="2">
    <source>
        <dbReference type="ARBA" id="ARBA00004305"/>
    </source>
</evidence>
<dbReference type="GO" id="GO:0016407">
    <property type="term" value="F:acetyltransferase activity"/>
    <property type="evidence" value="ECO:0007669"/>
    <property type="project" value="TreeGrafter"/>
</dbReference>
<dbReference type="Gene3D" id="2.40.50.100">
    <property type="match status" value="1"/>
</dbReference>
<comment type="similarity">
    <text evidence="3 10">Belongs to the 2-oxoacid dehydrogenase family.</text>
</comment>
<dbReference type="InterPro" id="IPR050743">
    <property type="entry name" value="2-oxoacid_DH_E2_comp"/>
</dbReference>
<dbReference type="InterPro" id="IPR001078">
    <property type="entry name" value="2-oxoacid_DH_actylTfrase"/>
</dbReference>
<dbReference type="KEGG" id="pfp:PFL1_05506"/>
<evidence type="ECO:0000256" key="4">
    <source>
        <dbReference type="ARBA" id="ARBA00022679"/>
    </source>
</evidence>
<evidence type="ECO:0000256" key="3">
    <source>
        <dbReference type="ARBA" id="ARBA00007317"/>
    </source>
</evidence>
<dbReference type="InterPro" id="IPR023213">
    <property type="entry name" value="CAT-like_dom_sf"/>
</dbReference>
<dbReference type="Pfam" id="PF00364">
    <property type="entry name" value="Biotin_lipoyl"/>
    <property type="match status" value="1"/>
</dbReference>
<feature type="compositionally biased region" description="Gly residues" evidence="11">
    <location>
        <begin position="1"/>
        <end position="12"/>
    </location>
</feature>
<dbReference type="GO" id="GO:0043754">
    <property type="term" value="F:dihydrolipoamide branched chain acyltransferase activity"/>
    <property type="evidence" value="ECO:0007669"/>
    <property type="project" value="UniProtKB-EC"/>
</dbReference>
<keyword evidence="4 10" id="KW-0808">Transferase</keyword>
<feature type="domain" description="Lipoyl-binding" evidence="12">
    <location>
        <begin position="202"/>
        <end position="281"/>
    </location>
</feature>
<dbReference type="AlphaFoldDB" id="A0A061H8F2"/>
<comment type="cofactor">
    <cofactor evidence="1 10">
        <name>(R)-lipoate</name>
        <dbReference type="ChEBI" id="CHEBI:83088"/>
    </cofactor>
</comment>
<feature type="compositionally biased region" description="Low complexity" evidence="11">
    <location>
        <begin position="387"/>
        <end position="414"/>
    </location>
</feature>
<dbReference type="InterPro" id="IPR004167">
    <property type="entry name" value="PSBD"/>
</dbReference>
<organism evidence="14 15">
    <name type="scientific">Pseudozyma flocculosa PF-1</name>
    <dbReference type="NCBI Taxonomy" id="1277687"/>
    <lineage>
        <taxon>Eukaryota</taxon>
        <taxon>Fungi</taxon>
        <taxon>Dikarya</taxon>
        <taxon>Basidiomycota</taxon>
        <taxon>Ustilaginomycotina</taxon>
        <taxon>Ustilaginomycetes</taxon>
        <taxon>Ustilaginales</taxon>
        <taxon>Ustilaginaceae</taxon>
        <taxon>Pseudozyma</taxon>
    </lineage>
</organism>
<dbReference type="GO" id="GO:0005829">
    <property type="term" value="C:cytosol"/>
    <property type="evidence" value="ECO:0007669"/>
    <property type="project" value="UniProtKB-ARBA"/>
</dbReference>
<evidence type="ECO:0000256" key="10">
    <source>
        <dbReference type="RuleBase" id="RU003423"/>
    </source>
</evidence>
<dbReference type="Proteomes" id="UP000053664">
    <property type="component" value="Unassembled WGS sequence"/>
</dbReference>
<feature type="domain" description="Peripheral subunit-binding (PSBD)" evidence="13">
    <location>
        <begin position="347"/>
        <end position="384"/>
    </location>
</feature>
<dbReference type="GO" id="GO:0045333">
    <property type="term" value="P:cellular respiration"/>
    <property type="evidence" value="ECO:0007669"/>
    <property type="project" value="UniProtKB-ARBA"/>
</dbReference>
<keyword evidence="7" id="KW-0496">Mitochondrion</keyword>
<evidence type="ECO:0000256" key="1">
    <source>
        <dbReference type="ARBA" id="ARBA00001938"/>
    </source>
</evidence>
<name>A0A061H8F2_9BASI</name>
<evidence type="ECO:0000259" key="12">
    <source>
        <dbReference type="PROSITE" id="PS50968"/>
    </source>
</evidence>
<sequence length="681" mass="73054">MRGPVGVVGRGGAPQNRATPTPARPTIRPTFSCTGKPDRRRLPPQFCLSSLSTLSPRGCWNPLLAPFAAVAAAPAKDPNAQAKRSQARSRLVHPPPPTFLFPTPSGSTAEMLLHSRSGASTSRRLLSSAATAGQRHSVRTLTQASRTQHAQPQHQQQRQEQQQQLARSRLQTPSSSRTTWPASAASARRAFATTPRRRQPTRKTETKPYLLADVGEGITECEVVKWFIKAGETVQEFDPICEVQSDKASVEITSRYAGVVTKLMYGEGDVARVGTPLCEIEVESEVEDDVGAAAPSQGSTPPEAESGQLKGEAQQPTNDSQVGEKKVELEGFIATPPSQKRDKGEILATPAVRRVSREHNIDLADVQGTGRDGRITKEDVLRFIENPSPASSKGPAPSAAPSSSSASAPSAPASETQVEDLSPVRRAMFRAMTSTLAVPHFAYSDEVDVTALESIRQQLSDVIPAKYRKTLPAASAGTDVERALSLALDEHPLFRSTLSLPADAAGMDAKAVSSAAKLHRRASHDISIALSSRVGLLTPCLPGVDRQSVFDIAASVTRLQTLSASRSGLSPSDLRATGTVTLSNIGTVGGTYTHPLIPPTGQLAIGAMGRSRHQPRFASDVPGYKKGSLSPEEEDRIVKRLIMPVSFTGDHRVLEGVELARFVGRWKQLVERPDLWFGLLK</sequence>
<feature type="region of interest" description="Disordered" evidence="11">
    <location>
        <begin position="78"/>
        <end position="208"/>
    </location>
</feature>
<dbReference type="SUPFAM" id="SSF47005">
    <property type="entry name" value="Peripheral subunit-binding domain of 2-oxo acid dehydrogenase complex"/>
    <property type="match status" value="1"/>
</dbReference>
<dbReference type="FunFam" id="4.10.320.10:FF:000002">
    <property type="entry name" value="Dihydrolipoamide acetyltransferase component of pyruvate dehydrogenase complex"/>
    <property type="match status" value="1"/>
</dbReference>
<dbReference type="Pfam" id="PF02817">
    <property type="entry name" value="E3_binding"/>
    <property type="match status" value="1"/>
</dbReference>
<dbReference type="FunFam" id="2.40.50.100:FF:000013">
    <property type="entry name" value="Dihydrolipoamide acetyltransferase component of pyruvate dehydrogenase complex"/>
    <property type="match status" value="1"/>
</dbReference>
<evidence type="ECO:0000256" key="6">
    <source>
        <dbReference type="ARBA" id="ARBA00022946"/>
    </source>
</evidence>
<gene>
    <name evidence="14" type="ORF">PFL1_05506</name>
</gene>
<dbReference type="Gene3D" id="4.10.320.10">
    <property type="entry name" value="E3-binding domain"/>
    <property type="match status" value="1"/>
</dbReference>
<feature type="region of interest" description="Disordered" evidence="11">
    <location>
        <begin position="285"/>
        <end position="324"/>
    </location>
</feature>
<dbReference type="EMBL" id="KE361642">
    <property type="protein sequence ID" value="EPQ26871.1"/>
    <property type="molecule type" value="Genomic_DNA"/>
</dbReference>
<dbReference type="SUPFAM" id="SSF51230">
    <property type="entry name" value="Single hybrid motif"/>
    <property type="match status" value="1"/>
</dbReference>
<dbReference type="PROSITE" id="PS00189">
    <property type="entry name" value="LIPOYL"/>
    <property type="match status" value="1"/>
</dbReference>
<evidence type="ECO:0000259" key="13">
    <source>
        <dbReference type="PROSITE" id="PS51826"/>
    </source>
</evidence>
<dbReference type="Pfam" id="PF00198">
    <property type="entry name" value="2-oxoacid_dh"/>
    <property type="match status" value="1"/>
</dbReference>
<dbReference type="CDD" id="cd06849">
    <property type="entry name" value="lipoyl_domain"/>
    <property type="match status" value="1"/>
</dbReference>
<dbReference type="PANTHER" id="PTHR43178:SF5">
    <property type="entry name" value="LIPOAMIDE ACYLTRANSFERASE COMPONENT OF BRANCHED-CHAIN ALPHA-KETO ACID DEHYDROGENASE COMPLEX, MITOCHONDRIAL"/>
    <property type="match status" value="1"/>
</dbReference>
<comment type="catalytic activity">
    <reaction evidence="9">
        <text>N(6)-[(R)-dihydrolipoyl]-L-lysyl-[protein] + 2-methylpropanoyl-CoA = N(6)-[(R)-S(8)-2-methylpropanoyldihydrolipoyl]-L-lysyl-[protein] + CoA</text>
        <dbReference type="Rhea" id="RHEA:18865"/>
        <dbReference type="Rhea" id="RHEA-COMP:10475"/>
        <dbReference type="Rhea" id="RHEA-COMP:10497"/>
        <dbReference type="ChEBI" id="CHEBI:57287"/>
        <dbReference type="ChEBI" id="CHEBI:57338"/>
        <dbReference type="ChEBI" id="CHEBI:83100"/>
        <dbReference type="ChEBI" id="CHEBI:83142"/>
        <dbReference type="EC" id="2.3.1.168"/>
    </reaction>
    <physiologicalReaction direction="left-to-right" evidence="9">
        <dbReference type="Rhea" id="RHEA:18866"/>
    </physiologicalReaction>
</comment>
<keyword evidence="8 10" id="KW-0012">Acyltransferase</keyword>
<dbReference type="HOGENOM" id="CLU_016733_10_0_1"/>
<dbReference type="InterPro" id="IPR011053">
    <property type="entry name" value="Single_hybrid_motif"/>
</dbReference>
<evidence type="ECO:0000256" key="9">
    <source>
        <dbReference type="ARBA" id="ARBA00051775"/>
    </source>
</evidence>
<feature type="region of interest" description="Disordered" evidence="11">
    <location>
        <begin position="1"/>
        <end position="39"/>
    </location>
</feature>
<evidence type="ECO:0000313" key="15">
    <source>
        <dbReference type="Proteomes" id="UP000053664"/>
    </source>
</evidence>
<reference evidence="14 15" key="1">
    <citation type="journal article" date="2013" name="Plant Cell">
        <title>The transition from a phytopathogenic smut ancestor to an anamorphic biocontrol agent deciphered by comparative whole-genome analysis.</title>
        <authorList>
            <person name="Lefebvre F."/>
            <person name="Joly D.L."/>
            <person name="Labbe C."/>
            <person name="Teichmann B."/>
            <person name="Linning R."/>
            <person name="Belzile F."/>
            <person name="Bakkeren G."/>
            <person name="Belanger R.R."/>
        </authorList>
    </citation>
    <scope>NUCLEOTIDE SEQUENCE [LARGE SCALE GENOMIC DNA]</scope>
    <source>
        <strain evidence="14 15">PF-1</strain>
    </source>
</reference>
<dbReference type="OrthoDB" id="15567at2759"/>
<dbReference type="PANTHER" id="PTHR43178">
    <property type="entry name" value="DIHYDROLIPOAMIDE ACETYLTRANSFERASE COMPONENT OF PYRUVATE DEHYDROGENASE COMPLEX"/>
    <property type="match status" value="1"/>
</dbReference>
<keyword evidence="5 10" id="KW-0450">Lipoyl</keyword>
<dbReference type="GO" id="GO:0005759">
    <property type="term" value="C:mitochondrial matrix"/>
    <property type="evidence" value="ECO:0007669"/>
    <property type="project" value="UniProtKB-SubCell"/>
</dbReference>
<dbReference type="InterPro" id="IPR000089">
    <property type="entry name" value="Biotin_lipoyl"/>
</dbReference>
<comment type="subcellular location">
    <subcellularLocation>
        <location evidence="2">Mitochondrion matrix</location>
    </subcellularLocation>
</comment>
<feature type="compositionally biased region" description="Low complexity" evidence="11">
    <location>
        <begin position="115"/>
        <end position="133"/>
    </location>
</feature>
<dbReference type="InterPro" id="IPR036625">
    <property type="entry name" value="E3-bd_dom_sf"/>
</dbReference>
<evidence type="ECO:0000256" key="5">
    <source>
        <dbReference type="ARBA" id="ARBA00022823"/>
    </source>
</evidence>
<evidence type="ECO:0000256" key="8">
    <source>
        <dbReference type="ARBA" id="ARBA00023315"/>
    </source>
</evidence>
<dbReference type="InterPro" id="IPR003016">
    <property type="entry name" value="2-oxoA_DH_lipoyl-BS"/>
</dbReference>
<dbReference type="GeneID" id="19319596"/>
<accession>A0A061H8F2</accession>
<protein>
    <recommendedName>
        <fullName evidence="10">Dihydrolipoamide acetyltransferase component of pyruvate dehydrogenase complex</fullName>
        <ecNumber evidence="10">2.3.1.-</ecNumber>
    </recommendedName>
</protein>
<dbReference type="SUPFAM" id="SSF52777">
    <property type="entry name" value="CoA-dependent acyltransferases"/>
    <property type="match status" value="1"/>
</dbReference>
<evidence type="ECO:0000313" key="14">
    <source>
        <dbReference type="EMBL" id="EPQ26871.1"/>
    </source>
</evidence>